<evidence type="ECO:0000313" key="3">
    <source>
        <dbReference type="EMBL" id="KAK9908665.1"/>
    </source>
</evidence>
<feature type="compositionally biased region" description="Basic and acidic residues" evidence="1">
    <location>
        <begin position="34"/>
        <end position="46"/>
    </location>
</feature>
<feature type="compositionally biased region" description="Basic and acidic residues" evidence="1">
    <location>
        <begin position="61"/>
        <end position="70"/>
    </location>
</feature>
<dbReference type="InterPro" id="IPR045107">
    <property type="entry name" value="SAC3/GANP/THP3"/>
</dbReference>
<gene>
    <name evidence="3" type="ORF">WJX75_001178</name>
</gene>
<feature type="compositionally biased region" description="Basic residues" evidence="1">
    <location>
        <begin position="1"/>
        <end position="18"/>
    </location>
</feature>
<keyword evidence="4" id="KW-1185">Reference proteome</keyword>
<feature type="domain" description="SAC3/GANP/THP3 conserved" evidence="2">
    <location>
        <begin position="102"/>
        <end position="314"/>
    </location>
</feature>
<dbReference type="PANTHER" id="PTHR12436">
    <property type="entry name" value="80 KDA MCM3-ASSOCIATED PROTEIN"/>
    <property type="match status" value="1"/>
</dbReference>
<dbReference type="Pfam" id="PF03399">
    <property type="entry name" value="SAC3_GANP"/>
    <property type="match status" value="1"/>
</dbReference>
<reference evidence="3 4" key="1">
    <citation type="journal article" date="2024" name="Nat. Commun.">
        <title>Phylogenomics reveals the evolutionary origins of lichenization in chlorophyte algae.</title>
        <authorList>
            <person name="Puginier C."/>
            <person name="Libourel C."/>
            <person name="Otte J."/>
            <person name="Skaloud P."/>
            <person name="Haon M."/>
            <person name="Grisel S."/>
            <person name="Petersen M."/>
            <person name="Berrin J.G."/>
            <person name="Delaux P.M."/>
            <person name="Dal Grande F."/>
            <person name="Keller J."/>
        </authorList>
    </citation>
    <scope>NUCLEOTIDE SEQUENCE [LARGE SCALE GENOMIC DNA]</scope>
    <source>
        <strain evidence="3 4">SAG 216-7</strain>
    </source>
</reference>
<evidence type="ECO:0000259" key="2">
    <source>
        <dbReference type="Pfam" id="PF03399"/>
    </source>
</evidence>
<name>A0ABR2YPD3_9CHLO</name>
<comment type="caution">
    <text evidence="3">The sequence shown here is derived from an EMBL/GenBank/DDBJ whole genome shotgun (WGS) entry which is preliminary data.</text>
</comment>
<feature type="compositionally biased region" description="Low complexity" evidence="1">
    <location>
        <begin position="19"/>
        <end position="28"/>
    </location>
</feature>
<dbReference type="PANTHER" id="PTHR12436:SF4">
    <property type="entry name" value="LEUKOCYTE RECEPTOR CLUSTER MEMBER 8"/>
    <property type="match status" value="1"/>
</dbReference>
<evidence type="ECO:0000256" key="1">
    <source>
        <dbReference type="SAM" id="MobiDB-lite"/>
    </source>
</evidence>
<dbReference type="Proteomes" id="UP001491310">
    <property type="component" value="Unassembled WGS sequence"/>
</dbReference>
<organism evidence="3 4">
    <name type="scientific">Coccomyxa subellipsoidea</name>
    <dbReference type="NCBI Taxonomy" id="248742"/>
    <lineage>
        <taxon>Eukaryota</taxon>
        <taxon>Viridiplantae</taxon>
        <taxon>Chlorophyta</taxon>
        <taxon>core chlorophytes</taxon>
        <taxon>Trebouxiophyceae</taxon>
        <taxon>Trebouxiophyceae incertae sedis</taxon>
        <taxon>Coccomyxaceae</taxon>
        <taxon>Coccomyxa</taxon>
    </lineage>
</organism>
<dbReference type="InterPro" id="IPR005062">
    <property type="entry name" value="SAC3/GANP/THP3_conserved"/>
</dbReference>
<evidence type="ECO:0000313" key="4">
    <source>
        <dbReference type="Proteomes" id="UP001491310"/>
    </source>
</evidence>
<dbReference type="EMBL" id="JALJOT010000007">
    <property type="protein sequence ID" value="KAK9908665.1"/>
    <property type="molecule type" value="Genomic_DNA"/>
</dbReference>
<protein>
    <recommendedName>
        <fullName evidence="2">SAC3/GANP/THP3 conserved domain-containing protein</fullName>
    </recommendedName>
</protein>
<feature type="region of interest" description="Disordered" evidence="1">
    <location>
        <begin position="1"/>
        <end position="70"/>
    </location>
</feature>
<proteinExistence type="predicted"/>
<sequence length="415" mass="46325">MHRRRAPSPAHSKRKRSWRAVSSSSSSGSEDETERSRLPRDGERARRASRANRFKTGAAADAREYPQDQMSQKEKLAALAEDVEQVDWDQFVVKGTQQELEKSYFRLTSAPAPHTVRPEAVLRRALDRLVHLLRQGKENYFYALDQFKGMRQDCTVQHLRNDLTVLIYEAHARAALEYGDHAEYNQCQTQLDFLYRDSSLPGCREEFLAYRIIYQTAHAKQGESGALLHTLRSAVTMEGSHPAVRHALEVREAVFCNNYTALFKLYGTAPSMGRALMDIFIERFKFTGLNMVVRAHKPHVQVPFLARILGFLAAVDTNERTAPSAVAAGIALPGSRLPVFLGKHAPQDELELAAEQCVKWLEEHGAVVTRAAGANFADAILDCKSSGNRLFLPAPVAVAHGDANLAIDDFLKSVS</sequence>
<accession>A0ABR2YPD3</accession>
<dbReference type="Gene3D" id="1.25.40.990">
    <property type="match status" value="1"/>
</dbReference>